<evidence type="ECO:0000313" key="1">
    <source>
        <dbReference type="EMBL" id="ORZ34608.1"/>
    </source>
</evidence>
<reference evidence="1 2" key="1">
    <citation type="submission" date="2016-07" db="EMBL/GenBank/DDBJ databases">
        <title>Pervasive Adenine N6-methylation of Active Genes in Fungi.</title>
        <authorList>
            <consortium name="DOE Joint Genome Institute"/>
            <person name="Mondo S.J."/>
            <person name="Dannebaum R.O."/>
            <person name="Kuo R.C."/>
            <person name="Labutti K."/>
            <person name="Haridas S."/>
            <person name="Kuo A."/>
            <person name="Salamov A."/>
            <person name="Ahrendt S.R."/>
            <person name="Lipzen A."/>
            <person name="Sullivan W."/>
            <person name="Andreopoulos W.B."/>
            <person name="Clum A."/>
            <person name="Lindquist E."/>
            <person name="Daum C."/>
            <person name="Ramamoorthy G.K."/>
            <person name="Gryganskyi A."/>
            <person name="Culley D."/>
            <person name="Magnuson J.K."/>
            <person name="James T.Y."/>
            <person name="O'Malley M.A."/>
            <person name="Stajich J.E."/>
            <person name="Spatafora J.W."/>
            <person name="Visel A."/>
            <person name="Grigoriev I.V."/>
        </authorList>
    </citation>
    <scope>NUCLEOTIDE SEQUENCE [LARGE SCALE GENOMIC DNA]</scope>
    <source>
        <strain evidence="1 2">PL171</strain>
    </source>
</reference>
<sequence length="52" mass="5753">MLFCRPSTPCTRASLCARLGPSCTFIAEETPCSTITTKMSTTLPISIWWMLP</sequence>
<name>A0A1Y2HJ14_9FUNG</name>
<protein>
    <submittedName>
        <fullName evidence="1">Uncharacterized protein</fullName>
    </submittedName>
</protein>
<dbReference type="EMBL" id="MCFL01000027">
    <property type="protein sequence ID" value="ORZ34608.1"/>
    <property type="molecule type" value="Genomic_DNA"/>
</dbReference>
<evidence type="ECO:0000313" key="2">
    <source>
        <dbReference type="Proteomes" id="UP000193411"/>
    </source>
</evidence>
<proteinExistence type="predicted"/>
<gene>
    <name evidence="1" type="ORF">BCR44DRAFT_1436054</name>
</gene>
<dbReference type="Proteomes" id="UP000193411">
    <property type="component" value="Unassembled WGS sequence"/>
</dbReference>
<organism evidence="1 2">
    <name type="scientific">Catenaria anguillulae PL171</name>
    <dbReference type="NCBI Taxonomy" id="765915"/>
    <lineage>
        <taxon>Eukaryota</taxon>
        <taxon>Fungi</taxon>
        <taxon>Fungi incertae sedis</taxon>
        <taxon>Blastocladiomycota</taxon>
        <taxon>Blastocladiomycetes</taxon>
        <taxon>Blastocladiales</taxon>
        <taxon>Catenariaceae</taxon>
        <taxon>Catenaria</taxon>
    </lineage>
</organism>
<comment type="caution">
    <text evidence="1">The sequence shown here is derived from an EMBL/GenBank/DDBJ whole genome shotgun (WGS) entry which is preliminary data.</text>
</comment>
<accession>A0A1Y2HJ14</accession>
<dbReference type="AlphaFoldDB" id="A0A1Y2HJ14"/>
<keyword evidence="2" id="KW-1185">Reference proteome</keyword>